<keyword evidence="5 12" id="KW-0337">GPI-anchor biosynthesis</keyword>
<keyword evidence="9 12" id="KW-1133">Transmembrane helix</keyword>
<feature type="transmembrane region" description="Helical" evidence="12">
    <location>
        <begin position="681"/>
        <end position="700"/>
    </location>
</feature>
<evidence type="ECO:0000256" key="7">
    <source>
        <dbReference type="ARBA" id="ARBA00022692"/>
    </source>
</evidence>
<dbReference type="EMBL" id="BSXW01000041">
    <property type="protein sequence ID" value="GMF10458.1"/>
    <property type="molecule type" value="Genomic_DNA"/>
</dbReference>
<dbReference type="Proteomes" id="UP001165083">
    <property type="component" value="Unassembled WGS sequence"/>
</dbReference>
<comment type="pathway">
    <text evidence="2 12">Glycolipid biosynthesis; glycosylphosphatidylinositol-anchor biosynthesis.</text>
</comment>
<feature type="transmembrane region" description="Helical" evidence="12">
    <location>
        <begin position="796"/>
        <end position="814"/>
    </location>
</feature>
<proteinExistence type="inferred from homology"/>
<keyword evidence="11" id="KW-0325">Glycoprotein</keyword>
<dbReference type="AlphaFoldDB" id="A0A9W6TAM7"/>
<feature type="signal peptide" evidence="13">
    <location>
        <begin position="1"/>
        <end position="22"/>
    </location>
</feature>
<keyword evidence="13" id="KW-0732">Signal</keyword>
<keyword evidence="16" id="KW-1185">Reference proteome</keyword>
<evidence type="ECO:0000256" key="1">
    <source>
        <dbReference type="ARBA" id="ARBA00004477"/>
    </source>
</evidence>
<dbReference type="OrthoDB" id="2748310at2759"/>
<evidence type="ECO:0000256" key="8">
    <source>
        <dbReference type="ARBA" id="ARBA00022824"/>
    </source>
</evidence>
<evidence type="ECO:0000256" key="9">
    <source>
        <dbReference type="ARBA" id="ARBA00022989"/>
    </source>
</evidence>
<dbReference type="PANTHER" id="PTHR12250:SF0">
    <property type="entry name" value="GPI ETHANOLAMINE PHOSPHATE TRANSFERASE 1"/>
    <property type="match status" value="1"/>
</dbReference>
<dbReference type="Pfam" id="PF04987">
    <property type="entry name" value="PigN"/>
    <property type="match status" value="1"/>
</dbReference>
<feature type="transmembrane region" description="Helical" evidence="12">
    <location>
        <begin position="586"/>
        <end position="610"/>
    </location>
</feature>
<evidence type="ECO:0000256" key="4">
    <source>
        <dbReference type="ARBA" id="ARBA00020831"/>
    </source>
</evidence>
<gene>
    <name evidence="15" type="ORF">Plil01_000126100</name>
</gene>
<dbReference type="SUPFAM" id="SSF53649">
    <property type="entry name" value="Alkaline phosphatase-like"/>
    <property type="match status" value="1"/>
</dbReference>
<comment type="subcellular location">
    <subcellularLocation>
        <location evidence="1 12">Endoplasmic reticulum membrane</location>
        <topology evidence="1 12">Multi-pass membrane protein</topology>
    </subcellularLocation>
</comment>
<feature type="transmembrane region" description="Helical" evidence="12">
    <location>
        <begin position="530"/>
        <end position="551"/>
    </location>
</feature>
<feature type="domain" description="GPI ethanolamine phosphate transferase 1 C-terminal" evidence="14">
    <location>
        <begin position="488"/>
        <end position="966"/>
    </location>
</feature>
<keyword evidence="7 12" id="KW-0812">Transmembrane</keyword>
<sequence length="1020" mass="115245">MGGSIARLLLLAVAFHALCVRSIFDVYFQSTVELSVPSVNYTASAPAKRVVIFTFDGCRVDKLFKAVAGYEDHYNLSPDGAVTAKLSSDSRAPFLGNVMRHRGSWGVSHNHAPTESRPCHVALTAGMYEDPHAVSTSWKQHPVPFDSVFNQSNNAFIYGNKDVAPMLARHAPQATEEHYTAREESEMVREDTTLLDVWAYRKVKELFARGTKTRDVELYNKLHQDKLVIYCHFLGTDLTGPKYGADSREYLENIAVVDELIEKTEKMIDEYYGHDNRTAFVVTADHGMDLRGDHGNKDPSKARTAIIAWGAGVQGPIVTNTTKGKSFDIDLPTQSKAEVQARLEKQTFEEKVAVKEWQTVTGFRRKDIMQTDVAALISALAGLSYPRNSVGVLPFSFLSENKYRAVAIRANAQQLYQHALRKEEVKRAQRGLLFIPYSPLHNRLPDHMDRIDEALQSISEGKHHLIHNEAHRVVEMLSQEMIDITRNAIVYYQTYDSMFLLGSVVLGYIGLTLVMTVAYLHPTKFRARWLLTRTISVKFVIIMAAMMWWRFLANSPSSYYMFGICPLFFWKFVWRHRDQLQAALPIGQYAVWQWGIEVISILLCLELVVLGYQRRAMFSLLFVLLALWPRIAFGRIRGNVNMRERLQWRKLISPIGCWSASCLLIAVFPCLPMEYAEEISLVHFGALMLFALAYVVTRSLPAGSDKTPKWRMALQTGVPVLMSLASLQWTTRFLDSNAVPPLFLVISNWTLATLPPIWLIIQTKCQNNTAGLRSLNFAGENDLECQQRGGEVAQLLIHRLMKVVLAFSPAYILLSTGYETLFYVVLCSALMSWLMLEAKATFFGGISVRREVQRALLLLLFVQISFFGINSVARMTSFQISSSRRFLFKSSPSIAQALVVLKLFIPFAVAACAFRLILMLPSGVVSTREKEMRGKSFWVSRYFLLAVSMADILAIQCIFLVDNEGSWKEMGNSIAEFCIVNAQIVLLPTIVYPAWAFVHDLDYLGKGYDLVEADEGEKTQ</sequence>
<comment type="similarity">
    <text evidence="3 12">Belongs to the PIGG/PIGN/PIGO family. PIGN subfamily.</text>
</comment>
<keyword evidence="8 12" id="KW-0256">Endoplasmic reticulum</keyword>
<keyword evidence="6 12" id="KW-0808">Transferase</keyword>
<dbReference type="InterPro" id="IPR037671">
    <property type="entry name" value="PIGN_N"/>
</dbReference>
<evidence type="ECO:0000256" key="5">
    <source>
        <dbReference type="ARBA" id="ARBA00022502"/>
    </source>
</evidence>
<evidence type="ECO:0000256" key="12">
    <source>
        <dbReference type="RuleBase" id="RU367138"/>
    </source>
</evidence>
<evidence type="ECO:0000313" key="16">
    <source>
        <dbReference type="Proteomes" id="UP001165083"/>
    </source>
</evidence>
<dbReference type="InterPro" id="IPR017852">
    <property type="entry name" value="GPI_EtnP_transferase_1_C"/>
</dbReference>
<feature type="transmembrane region" description="Helical" evidence="12">
    <location>
        <begin position="856"/>
        <end position="873"/>
    </location>
</feature>
<feature type="transmembrane region" description="Helical" evidence="12">
    <location>
        <begin position="939"/>
        <end position="961"/>
    </location>
</feature>
<feature type="transmembrane region" description="Helical" evidence="12">
    <location>
        <begin position="973"/>
        <end position="998"/>
    </location>
</feature>
<evidence type="ECO:0000256" key="11">
    <source>
        <dbReference type="ARBA" id="ARBA00023180"/>
    </source>
</evidence>
<comment type="function">
    <text evidence="12">Ethanolamine phosphate transferase involved in glycosylphosphatidylinositol-anchor biosynthesis. Transfers ethanolamine phosphate to the first alpha-1,4-linked mannose of the glycosylphosphatidylinositol precursor of GPI-anchor.</text>
</comment>
<comment type="caution">
    <text evidence="15">The sequence shown here is derived from an EMBL/GenBank/DDBJ whole genome shotgun (WGS) entry which is preliminary data.</text>
</comment>
<evidence type="ECO:0000256" key="6">
    <source>
        <dbReference type="ARBA" id="ARBA00022679"/>
    </source>
</evidence>
<dbReference type="CDD" id="cd16020">
    <property type="entry name" value="GPI_EPT_1"/>
    <property type="match status" value="1"/>
</dbReference>
<feature type="chain" id="PRO_5040821173" description="GPI ethanolamine phosphate transferase 1" evidence="13">
    <location>
        <begin position="23"/>
        <end position="1020"/>
    </location>
</feature>
<dbReference type="Gene3D" id="3.40.720.10">
    <property type="entry name" value="Alkaline Phosphatase, subunit A"/>
    <property type="match status" value="1"/>
</dbReference>
<dbReference type="Pfam" id="PF01663">
    <property type="entry name" value="Phosphodiest"/>
    <property type="match status" value="1"/>
</dbReference>
<evidence type="ECO:0000259" key="14">
    <source>
        <dbReference type="Pfam" id="PF04987"/>
    </source>
</evidence>
<feature type="transmembrane region" description="Helical" evidence="12">
    <location>
        <begin position="893"/>
        <end position="918"/>
    </location>
</feature>
<dbReference type="GO" id="GO:0051377">
    <property type="term" value="F:mannose-ethanolamine phosphotransferase activity"/>
    <property type="evidence" value="ECO:0007669"/>
    <property type="project" value="UniProtKB-UniRule"/>
</dbReference>
<reference evidence="15" key="1">
    <citation type="submission" date="2023-04" db="EMBL/GenBank/DDBJ databases">
        <title>Phytophthora lilii NBRC 32176.</title>
        <authorList>
            <person name="Ichikawa N."/>
            <person name="Sato H."/>
            <person name="Tonouchi N."/>
        </authorList>
    </citation>
    <scope>NUCLEOTIDE SEQUENCE</scope>
    <source>
        <strain evidence="15">NBRC 32176</strain>
    </source>
</reference>
<dbReference type="GO" id="GO:0006506">
    <property type="term" value="P:GPI anchor biosynthetic process"/>
    <property type="evidence" value="ECO:0007669"/>
    <property type="project" value="UniProtKB-KW"/>
</dbReference>
<evidence type="ECO:0000256" key="2">
    <source>
        <dbReference type="ARBA" id="ARBA00004687"/>
    </source>
</evidence>
<dbReference type="InterPro" id="IPR017850">
    <property type="entry name" value="Alkaline_phosphatase_core_sf"/>
</dbReference>
<dbReference type="EC" id="2.-.-.-" evidence="12"/>
<accession>A0A9W6TAM7</accession>
<feature type="transmembrane region" description="Helical" evidence="12">
    <location>
        <begin position="820"/>
        <end position="836"/>
    </location>
</feature>
<feature type="transmembrane region" description="Helical" evidence="12">
    <location>
        <begin position="742"/>
        <end position="761"/>
    </location>
</feature>
<evidence type="ECO:0000256" key="10">
    <source>
        <dbReference type="ARBA" id="ARBA00023136"/>
    </source>
</evidence>
<feature type="transmembrane region" description="Helical" evidence="12">
    <location>
        <begin position="616"/>
        <end position="634"/>
    </location>
</feature>
<dbReference type="GO" id="GO:0005789">
    <property type="term" value="C:endoplasmic reticulum membrane"/>
    <property type="evidence" value="ECO:0007669"/>
    <property type="project" value="UniProtKB-SubCell"/>
</dbReference>
<organism evidence="15 16">
    <name type="scientific">Phytophthora lilii</name>
    <dbReference type="NCBI Taxonomy" id="2077276"/>
    <lineage>
        <taxon>Eukaryota</taxon>
        <taxon>Sar</taxon>
        <taxon>Stramenopiles</taxon>
        <taxon>Oomycota</taxon>
        <taxon>Peronosporomycetes</taxon>
        <taxon>Peronosporales</taxon>
        <taxon>Peronosporaceae</taxon>
        <taxon>Phytophthora</taxon>
    </lineage>
</organism>
<dbReference type="InterPro" id="IPR007070">
    <property type="entry name" value="GPI_EtnP_transferase_1"/>
</dbReference>
<dbReference type="PANTHER" id="PTHR12250">
    <property type="entry name" value="PHOSPHATIDYLINOSITOL GLYCAN, CLASS N"/>
    <property type="match status" value="1"/>
</dbReference>
<evidence type="ECO:0000256" key="3">
    <source>
        <dbReference type="ARBA" id="ARBA00008400"/>
    </source>
</evidence>
<protein>
    <recommendedName>
        <fullName evidence="4 12">GPI ethanolamine phosphate transferase 1</fullName>
        <ecNumber evidence="12">2.-.-.-</ecNumber>
    </recommendedName>
</protein>
<evidence type="ECO:0000256" key="13">
    <source>
        <dbReference type="SAM" id="SignalP"/>
    </source>
</evidence>
<evidence type="ECO:0000313" key="15">
    <source>
        <dbReference type="EMBL" id="GMF10458.1"/>
    </source>
</evidence>
<feature type="transmembrane region" description="Helical" evidence="12">
    <location>
        <begin position="655"/>
        <end position="675"/>
    </location>
</feature>
<keyword evidence="10 12" id="KW-0472">Membrane</keyword>
<name>A0A9W6TAM7_9STRA</name>
<dbReference type="InterPro" id="IPR002591">
    <property type="entry name" value="Phosphodiest/P_Trfase"/>
</dbReference>
<feature type="transmembrane region" description="Helical" evidence="12">
    <location>
        <begin position="498"/>
        <end position="518"/>
    </location>
</feature>